<reference evidence="9" key="1">
    <citation type="submission" date="2015-12" db="EMBL/GenBank/DDBJ databases">
        <authorList>
            <person name="Lodha T.D."/>
            <person name="Chintalapati S."/>
            <person name="Chintalapati V.R."/>
            <person name="Sravanthi T."/>
        </authorList>
    </citation>
    <scope>NUCLEOTIDE SEQUENCE [LARGE SCALE GENOMIC DNA]</scope>
    <source>
        <strain evidence="9">JC133</strain>
    </source>
</reference>
<comment type="catalytic activity">
    <reaction evidence="3 4 5">
        <text>an acyl phosphate + H2O = a carboxylate + phosphate + H(+)</text>
        <dbReference type="Rhea" id="RHEA:14965"/>
        <dbReference type="ChEBI" id="CHEBI:15377"/>
        <dbReference type="ChEBI" id="CHEBI:15378"/>
        <dbReference type="ChEBI" id="CHEBI:29067"/>
        <dbReference type="ChEBI" id="CHEBI:43474"/>
        <dbReference type="ChEBI" id="CHEBI:59918"/>
        <dbReference type="EC" id="3.6.1.7"/>
    </reaction>
</comment>
<dbReference type="AlphaFoldDB" id="A0A2S4JN83"/>
<dbReference type="EC" id="3.6.1.7" evidence="2 4"/>
<gene>
    <name evidence="8" type="ORF">AU468_08860</name>
</gene>
<dbReference type="Pfam" id="PF00708">
    <property type="entry name" value="Acylphosphatase"/>
    <property type="match status" value="1"/>
</dbReference>
<evidence type="ECO:0000256" key="5">
    <source>
        <dbReference type="RuleBase" id="RU000553"/>
    </source>
</evidence>
<feature type="active site" evidence="4">
    <location>
        <position position="25"/>
    </location>
</feature>
<evidence type="ECO:0000313" key="9">
    <source>
        <dbReference type="Proteomes" id="UP000237350"/>
    </source>
</evidence>
<evidence type="ECO:0000256" key="4">
    <source>
        <dbReference type="PROSITE-ProRule" id="PRU00520"/>
    </source>
</evidence>
<dbReference type="PANTHER" id="PTHR47268">
    <property type="entry name" value="ACYLPHOSPHATASE"/>
    <property type="match status" value="1"/>
</dbReference>
<dbReference type="SUPFAM" id="SSF54975">
    <property type="entry name" value="Acylphosphatase/BLUF domain-like"/>
    <property type="match status" value="1"/>
</dbReference>
<feature type="domain" description="Acylphosphatase-like" evidence="7">
    <location>
        <begin position="10"/>
        <end position="98"/>
    </location>
</feature>
<protein>
    <recommendedName>
        <fullName evidence="2 4">Acylphosphatase</fullName>
        <ecNumber evidence="2 4">3.6.1.7</ecNumber>
    </recommendedName>
</protein>
<evidence type="ECO:0000256" key="2">
    <source>
        <dbReference type="ARBA" id="ARBA00012150"/>
    </source>
</evidence>
<accession>A0A2S4JN83</accession>
<dbReference type="PROSITE" id="PS00151">
    <property type="entry name" value="ACYLPHOSPHATASE_2"/>
    <property type="match status" value="1"/>
</dbReference>
<dbReference type="EMBL" id="LPWH01000070">
    <property type="protein sequence ID" value="POR00971.1"/>
    <property type="molecule type" value="Genomic_DNA"/>
</dbReference>
<feature type="active site" evidence="4">
    <location>
        <position position="43"/>
    </location>
</feature>
<dbReference type="Proteomes" id="UP000237350">
    <property type="component" value="Unassembled WGS sequence"/>
</dbReference>
<dbReference type="PANTHER" id="PTHR47268:SF4">
    <property type="entry name" value="ACYLPHOSPHATASE"/>
    <property type="match status" value="1"/>
</dbReference>
<evidence type="ECO:0000256" key="3">
    <source>
        <dbReference type="ARBA" id="ARBA00047645"/>
    </source>
</evidence>
<proteinExistence type="inferred from homology"/>
<dbReference type="PROSITE" id="PS00150">
    <property type="entry name" value="ACYLPHOSPHATASE_1"/>
    <property type="match status" value="1"/>
</dbReference>
<keyword evidence="9" id="KW-1185">Reference proteome</keyword>
<dbReference type="RefSeq" id="WP_245874153.1">
    <property type="nucleotide sequence ID" value="NZ_LPWH01000070.1"/>
</dbReference>
<sequence length="99" mass="10685">MSGESPRLEAFEALLRGRVQGVGFRYSTHRVAVRHGLTGWVMNNPDGSVQVYAEGSPEALKELEDFLSQGPPSGVVTSLSILSRPPATGRFSSFSIRHG</sequence>
<dbReference type="InterPro" id="IPR036046">
    <property type="entry name" value="Acylphosphatase-like_dom_sf"/>
</dbReference>
<dbReference type="InterPro" id="IPR020456">
    <property type="entry name" value="Acylphosphatase"/>
</dbReference>
<evidence type="ECO:0000256" key="6">
    <source>
        <dbReference type="RuleBase" id="RU004168"/>
    </source>
</evidence>
<name>A0A2S4JN83_9SPIO</name>
<evidence type="ECO:0000313" key="8">
    <source>
        <dbReference type="EMBL" id="POR00971.1"/>
    </source>
</evidence>
<organism evidence="8 9">
    <name type="scientific">Alkalispirochaeta sphaeroplastigenens</name>
    <dbReference type="NCBI Taxonomy" id="1187066"/>
    <lineage>
        <taxon>Bacteria</taxon>
        <taxon>Pseudomonadati</taxon>
        <taxon>Spirochaetota</taxon>
        <taxon>Spirochaetia</taxon>
        <taxon>Spirochaetales</taxon>
        <taxon>Spirochaetaceae</taxon>
        <taxon>Alkalispirochaeta</taxon>
    </lineage>
</organism>
<comment type="caution">
    <text evidence="8">The sequence shown here is derived from an EMBL/GenBank/DDBJ whole genome shotgun (WGS) entry which is preliminary data.</text>
</comment>
<dbReference type="GO" id="GO:0003998">
    <property type="term" value="F:acylphosphatase activity"/>
    <property type="evidence" value="ECO:0007669"/>
    <property type="project" value="UniProtKB-EC"/>
</dbReference>
<dbReference type="InterPro" id="IPR017968">
    <property type="entry name" value="Acylphosphatase_CS"/>
</dbReference>
<keyword evidence="4 5" id="KW-0378">Hydrolase</keyword>
<evidence type="ECO:0000259" key="7">
    <source>
        <dbReference type="PROSITE" id="PS51160"/>
    </source>
</evidence>
<comment type="similarity">
    <text evidence="1 6">Belongs to the acylphosphatase family.</text>
</comment>
<evidence type="ECO:0000256" key="1">
    <source>
        <dbReference type="ARBA" id="ARBA00005614"/>
    </source>
</evidence>
<dbReference type="PROSITE" id="PS51160">
    <property type="entry name" value="ACYLPHOSPHATASE_3"/>
    <property type="match status" value="1"/>
</dbReference>
<dbReference type="Gene3D" id="3.30.70.100">
    <property type="match status" value="1"/>
</dbReference>
<dbReference type="InterPro" id="IPR001792">
    <property type="entry name" value="Acylphosphatase-like_dom"/>
</dbReference>